<dbReference type="EMBL" id="CP109109">
    <property type="protein sequence ID" value="WSC03397.1"/>
    <property type="molecule type" value="Genomic_DNA"/>
</dbReference>
<evidence type="ECO:0000313" key="1">
    <source>
        <dbReference type="EMBL" id="WSC03397.1"/>
    </source>
</evidence>
<protein>
    <submittedName>
        <fullName evidence="1">Uncharacterized protein</fullName>
    </submittedName>
</protein>
<organism evidence="1 2">
    <name type="scientific">Streptomyces scopuliridis</name>
    <dbReference type="NCBI Taxonomy" id="452529"/>
    <lineage>
        <taxon>Bacteria</taxon>
        <taxon>Bacillati</taxon>
        <taxon>Actinomycetota</taxon>
        <taxon>Actinomycetes</taxon>
        <taxon>Kitasatosporales</taxon>
        <taxon>Streptomycetaceae</taxon>
        <taxon>Streptomyces</taxon>
    </lineage>
</organism>
<keyword evidence="2" id="KW-1185">Reference proteome</keyword>
<reference evidence="1" key="1">
    <citation type="submission" date="2022-10" db="EMBL/GenBank/DDBJ databases">
        <title>The complete genomes of actinobacterial strains from the NBC collection.</title>
        <authorList>
            <person name="Joergensen T.S."/>
            <person name="Alvarez Arevalo M."/>
            <person name="Sterndorff E.B."/>
            <person name="Faurdal D."/>
            <person name="Vuksanovic O."/>
            <person name="Mourched A.-S."/>
            <person name="Charusanti P."/>
            <person name="Shaw S."/>
            <person name="Blin K."/>
            <person name="Weber T."/>
        </authorList>
    </citation>
    <scope>NUCLEOTIDE SEQUENCE</scope>
    <source>
        <strain evidence="1">NBC 01771</strain>
    </source>
</reference>
<name>A0ACD5A2F9_9ACTN</name>
<gene>
    <name evidence="1" type="ORF">OG835_40350</name>
</gene>
<accession>A0ACD5A2F9</accession>
<sequence>MMDELHRRLKETARAHRPDRERMFARVERGMAGPGTHPARAPAHRPASWFRVATAAAAATGVLAVGALALAAVMDGGADPAGTVATTPGPASGTPNGPPVDARDGYLRSDGVVDPNSNAYWAQSNITLSTDRPLTALTLELRVAQTGGVRDTGSWRSLPEEDFTVSVRPGTDALVYRWTLKDGVTVPAGEHVFAAQYDHAEGARDAGDDRYTVVATGSGRTAEVRGDFTAAR</sequence>
<evidence type="ECO:0000313" key="2">
    <source>
        <dbReference type="Proteomes" id="UP001348369"/>
    </source>
</evidence>
<dbReference type="Proteomes" id="UP001348369">
    <property type="component" value="Chromosome"/>
</dbReference>
<proteinExistence type="predicted"/>